<proteinExistence type="evidence at transcript level"/>
<protein>
    <recommendedName>
        <fullName evidence="1">YqaJ viral recombinase domain-containing protein</fullName>
    </recommendedName>
</protein>
<dbReference type="Gene3D" id="3.90.320.10">
    <property type="match status" value="1"/>
</dbReference>
<dbReference type="CDD" id="cd22343">
    <property type="entry name" value="PDDEXK_lambda_exonuclease-like"/>
    <property type="match status" value="1"/>
</dbReference>
<dbReference type="InterPro" id="IPR011335">
    <property type="entry name" value="Restrct_endonuc-II-like"/>
</dbReference>
<sequence>MRSGQENEANAIAKYKEQQAVEVYKVGLCVNPAAPFLGASPDGLVWDKTNDDYGLVEVKTLAKAMEEGLTVKEATQQRKVPFFKDGKLNYRHKYFYQIQGQLGITGLTWCDLVVDSTGDIYVERVMFDTQVWEDMLAILENFYRTHLECHENNPLLSANISDSSAT</sequence>
<dbReference type="SUPFAM" id="SSF52980">
    <property type="entry name" value="Restriction endonuclease-like"/>
    <property type="match status" value="1"/>
</dbReference>
<dbReference type="PANTHER" id="PTHR46609:SF8">
    <property type="entry name" value="YQAJ VIRAL RECOMBINASE DOMAIN-CONTAINING PROTEIN"/>
    <property type="match status" value="1"/>
</dbReference>
<organism evidence="2">
    <name type="scientific">Rhipicephalus pulchellus</name>
    <name type="common">Yellow backed tick</name>
    <name type="synonym">Dermacentor pulchellus</name>
    <dbReference type="NCBI Taxonomy" id="72859"/>
    <lineage>
        <taxon>Eukaryota</taxon>
        <taxon>Metazoa</taxon>
        <taxon>Ecdysozoa</taxon>
        <taxon>Arthropoda</taxon>
        <taxon>Chelicerata</taxon>
        <taxon>Arachnida</taxon>
        <taxon>Acari</taxon>
        <taxon>Parasitiformes</taxon>
        <taxon>Ixodida</taxon>
        <taxon>Ixodoidea</taxon>
        <taxon>Ixodidae</taxon>
        <taxon>Rhipicephalinae</taxon>
        <taxon>Rhipicephalus</taxon>
        <taxon>Rhipicephalus</taxon>
    </lineage>
</organism>
<dbReference type="PANTHER" id="PTHR46609">
    <property type="entry name" value="EXONUCLEASE, PHAGE-TYPE/RECB, C-TERMINAL DOMAIN-CONTAINING PROTEIN"/>
    <property type="match status" value="1"/>
</dbReference>
<dbReference type="InterPro" id="IPR019080">
    <property type="entry name" value="YqaJ_viral_recombinase"/>
</dbReference>
<evidence type="ECO:0000313" key="2">
    <source>
        <dbReference type="EMBL" id="JAA56847.1"/>
    </source>
</evidence>
<feature type="domain" description="YqaJ viral recombinase" evidence="1">
    <location>
        <begin position="1"/>
        <end position="107"/>
    </location>
</feature>
<dbReference type="InterPro" id="IPR051703">
    <property type="entry name" value="NF-kappa-B_Signaling_Reg"/>
</dbReference>
<name>L7LZ02_RHIPC</name>
<evidence type="ECO:0000259" key="1">
    <source>
        <dbReference type="Pfam" id="PF09588"/>
    </source>
</evidence>
<reference evidence="2" key="1">
    <citation type="submission" date="2012-11" db="EMBL/GenBank/DDBJ databases">
        <authorList>
            <person name="Lucero-Rivera Y.E."/>
            <person name="Tovar-Ramirez D."/>
        </authorList>
    </citation>
    <scope>NUCLEOTIDE SEQUENCE</scope>
    <source>
        <tissue evidence="2">Salivary gland</tissue>
    </source>
</reference>
<dbReference type="EMBL" id="GACK01008187">
    <property type="protein sequence ID" value="JAA56847.1"/>
    <property type="molecule type" value="mRNA"/>
</dbReference>
<dbReference type="InterPro" id="IPR011604">
    <property type="entry name" value="PDDEXK-like_dom_sf"/>
</dbReference>
<dbReference type="Pfam" id="PF09588">
    <property type="entry name" value="YqaJ"/>
    <property type="match status" value="1"/>
</dbReference>
<accession>L7LZ02</accession>
<dbReference type="AlphaFoldDB" id="L7LZ02"/>
<dbReference type="GO" id="GO:0006281">
    <property type="term" value="P:DNA repair"/>
    <property type="evidence" value="ECO:0007669"/>
    <property type="project" value="UniProtKB-ARBA"/>
</dbReference>
<reference evidence="2" key="2">
    <citation type="journal article" date="2015" name="J. Proteomics">
        <title>Sexual differences in the sialomes of the zebra tick, Rhipicephalus pulchellus.</title>
        <authorList>
            <person name="Tan A.W."/>
            <person name="Francischetti I.M."/>
            <person name="Slovak M."/>
            <person name="Kini R.M."/>
            <person name="Ribeiro J.M."/>
        </authorList>
    </citation>
    <scope>NUCLEOTIDE SEQUENCE</scope>
    <source>
        <tissue evidence="2">Salivary gland</tissue>
    </source>
</reference>